<feature type="transmembrane region" description="Helical" evidence="16">
    <location>
        <begin position="338"/>
        <end position="358"/>
    </location>
</feature>
<dbReference type="HAMAP" id="MF_00165">
    <property type="entry name" value="Thymidylate_kinase"/>
    <property type="match status" value="1"/>
</dbReference>
<keyword evidence="7 16" id="KW-0812">Transmembrane</keyword>
<feature type="region of interest" description="Disordered" evidence="15">
    <location>
        <begin position="670"/>
        <end position="767"/>
    </location>
</feature>
<dbReference type="EMBL" id="CAFABH010000007">
    <property type="protein sequence ID" value="CAB4826463.1"/>
    <property type="molecule type" value="Genomic_DNA"/>
</dbReference>
<dbReference type="GO" id="GO:0006233">
    <property type="term" value="P:dTDP biosynthetic process"/>
    <property type="evidence" value="ECO:0007669"/>
    <property type="project" value="InterPro"/>
</dbReference>
<protein>
    <recommendedName>
        <fullName evidence="3">dTMP kinase</fullName>
        <ecNumber evidence="3">2.7.4.9</ecNumber>
    </recommendedName>
</protein>
<feature type="transmembrane region" description="Helical" evidence="16">
    <location>
        <begin position="248"/>
        <end position="270"/>
    </location>
</feature>
<dbReference type="Gene3D" id="1.20.1250.20">
    <property type="entry name" value="MFS general substrate transporter like domains"/>
    <property type="match status" value="1"/>
</dbReference>
<dbReference type="GO" id="GO:0004798">
    <property type="term" value="F:dTMP kinase activity"/>
    <property type="evidence" value="ECO:0007669"/>
    <property type="project" value="UniProtKB-EC"/>
</dbReference>
<keyword evidence="12 16" id="KW-1133">Transmembrane helix</keyword>
<feature type="compositionally biased region" description="Polar residues" evidence="15">
    <location>
        <begin position="720"/>
        <end position="730"/>
    </location>
</feature>
<dbReference type="NCBIfam" id="TIGR00041">
    <property type="entry name" value="DTMP_kinase"/>
    <property type="match status" value="1"/>
</dbReference>
<evidence type="ECO:0000256" key="15">
    <source>
        <dbReference type="SAM" id="MobiDB-lite"/>
    </source>
</evidence>
<dbReference type="EMBL" id="CAEZYM010000001">
    <property type="protein sequence ID" value="CAB4717019.1"/>
    <property type="molecule type" value="Genomic_DNA"/>
</dbReference>
<dbReference type="GO" id="GO:0005524">
    <property type="term" value="F:ATP binding"/>
    <property type="evidence" value="ECO:0007669"/>
    <property type="project" value="UniProtKB-KW"/>
</dbReference>
<evidence type="ECO:0000313" key="22">
    <source>
        <dbReference type="EMBL" id="CAB4826463.1"/>
    </source>
</evidence>
<evidence type="ECO:0000256" key="1">
    <source>
        <dbReference type="ARBA" id="ARBA00004651"/>
    </source>
</evidence>
<dbReference type="FunFam" id="3.40.50.300:FF:000225">
    <property type="entry name" value="Thymidylate kinase"/>
    <property type="match status" value="1"/>
</dbReference>
<proteinExistence type="inferred from homology"/>
<dbReference type="Pfam" id="PF05977">
    <property type="entry name" value="MFS_3"/>
    <property type="match status" value="1"/>
</dbReference>
<dbReference type="EMBL" id="CAEZZW010000003">
    <property type="protein sequence ID" value="CAB4778492.1"/>
    <property type="molecule type" value="Genomic_DNA"/>
</dbReference>
<dbReference type="EMBL" id="CAFBOC010000001">
    <property type="protein sequence ID" value="CAB4968165.1"/>
    <property type="molecule type" value="Genomic_DNA"/>
</dbReference>
<dbReference type="Gene3D" id="3.40.50.300">
    <property type="entry name" value="P-loop containing nucleotide triphosphate hydrolases"/>
    <property type="match status" value="1"/>
</dbReference>
<dbReference type="Pfam" id="PF02223">
    <property type="entry name" value="Thymidylate_kin"/>
    <property type="match status" value="1"/>
</dbReference>
<evidence type="ECO:0000256" key="13">
    <source>
        <dbReference type="ARBA" id="ARBA00023136"/>
    </source>
</evidence>
<evidence type="ECO:0000313" key="26">
    <source>
        <dbReference type="EMBL" id="CAB5072472.1"/>
    </source>
</evidence>
<dbReference type="PROSITE" id="PS01331">
    <property type="entry name" value="THYMIDYLATE_KINASE"/>
    <property type="match status" value="1"/>
</dbReference>
<feature type="transmembrane region" description="Helical" evidence="16">
    <location>
        <begin position="28"/>
        <end position="51"/>
    </location>
</feature>
<dbReference type="EC" id="2.7.4.9" evidence="3"/>
<comment type="subcellular location">
    <subcellularLocation>
        <location evidence="1">Cell membrane</location>
        <topology evidence="1">Multi-pass membrane protein</topology>
    </subcellularLocation>
</comment>
<evidence type="ECO:0000256" key="5">
    <source>
        <dbReference type="ARBA" id="ARBA00022475"/>
    </source>
</evidence>
<dbReference type="EMBL" id="CAEZXO010000004">
    <property type="protein sequence ID" value="CAB4693374.1"/>
    <property type="molecule type" value="Genomic_DNA"/>
</dbReference>
<dbReference type="InterPro" id="IPR036259">
    <property type="entry name" value="MFS_trans_sf"/>
</dbReference>
<comment type="similarity">
    <text evidence="2">Belongs to the thymidylate kinase family.</text>
</comment>
<dbReference type="InterPro" id="IPR010290">
    <property type="entry name" value="TM_effector"/>
</dbReference>
<dbReference type="InterPro" id="IPR018095">
    <property type="entry name" value="Thymidylate_kin_CS"/>
</dbReference>
<keyword evidence="9" id="KW-0547">Nucleotide-binding</keyword>
<evidence type="ECO:0000313" key="21">
    <source>
        <dbReference type="EMBL" id="CAB4778492.1"/>
    </source>
</evidence>
<evidence type="ECO:0000313" key="20">
    <source>
        <dbReference type="EMBL" id="CAB4717019.1"/>
    </source>
</evidence>
<evidence type="ECO:0000256" key="3">
    <source>
        <dbReference type="ARBA" id="ARBA00012980"/>
    </source>
</evidence>
<reference evidence="26" key="1">
    <citation type="submission" date="2020-05" db="EMBL/GenBank/DDBJ databases">
        <authorList>
            <person name="Chiriac C."/>
            <person name="Salcher M."/>
            <person name="Ghai R."/>
            <person name="Kavagutti S V."/>
        </authorList>
    </citation>
    <scope>NUCLEOTIDE SEQUENCE</scope>
</reference>
<feature type="compositionally biased region" description="Low complexity" evidence="15">
    <location>
        <begin position="697"/>
        <end position="706"/>
    </location>
</feature>
<sequence length="767" mass="82295">MSRSLPTPAAPAQDQTRGVMAIPAFRRLWRAMAFSSLGDWLGLLATTAMAQQLSSGNYAKANFAIAGVFIARLLPSVFLGPLAGVIADRFDRRRLMVVCDIMRAGLYVSIPIVGNYFWLYAATILVECITLFWSPAKEASVPNLVPKDKLEGANQVSLLAAYGTAPIAAALFSFLALIAGSLAGHVPFFASNSVDLALYINATSFAFCAWTVWGLHEIPKGAAAKSDSDAGVAKSLLEGWRFVSKSKIVRGLIVGMVGAFIAAGAVIGLARTFVGDLGGGDAAYGVLFGSVFTGLALGIAFGPKVFAQFSRRRLFGASLAVAGLFLVILAAIPNLVIAVFVVVLLGGFSGICWVTGFTMLGMEVQDEVRGRTFAFMQSLIRVTLVGVLAISPLIAAAVGKHTFKFQNTQVSYNGAAITILVAGLVASLIGIVSYRQMKDRPNVSLWSDISNALKGELGSMTGATTKGLFIAFEGGEGSGKSTQTKLLKEWLEHSGHNVVLSREPGGTPLGNDLRDILLSHRTGAISPRAEALLYAADRAHHVYSVIRPALEVGEIVITDRYFDSSIAYQGAGRILEPGEVARISRWATESLFPTLTIILDLPADIGLSRLKKFDRLESEPLAFHERIRQEYLQLALLDPERYLVVNGQMSVEEIHRRIITRIADLPALSKVPKKEKMSRRPHPLKTIAQSTARVQAKTRATTSAAKRASKDATARASKKVSSNQTLSKLRSSGKKASSPKKSSELRSQAKKSVAKRGNSSKNKSTKK</sequence>
<feature type="transmembrane region" description="Helical" evidence="16">
    <location>
        <begin position="156"/>
        <end position="184"/>
    </location>
</feature>
<dbReference type="EMBL" id="CAFBQX010000003">
    <property type="protein sequence ID" value="CAB5072472.1"/>
    <property type="molecule type" value="Genomic_DNA"/>
</dbReference>
<evidence type="ECO:0000256" key="16">
    <source>
        <dbReference type="SAM" id="Phobius"/>
    </source>
</evidence>
<feature type="compositionally biased region" description="Basic residues" evidence="15">
    <location>
        <begin position="671"/>
        <end position="683"/>
    </location>
</feature>
<evidence type="ECO:0000256" key="12">
    <source>
        <dbReference type="ARBA" id="ARBA00022989"/>
    </source>
</evidence>
<accession>A0A6J7V4G5</accession>
<evidence type="ECO:0000256" key="8">
    <source>
        <dbReference type="ARBA" id="ARBA00022727"/>
    </source>
</evidence>
<dbReference type="PANTHER" id="PTHR43266">
    <property type="entry name" value="MACROLIDE-EFFLUX PROTEIN"/>
    <property type="match status" value="1"/>
</dbReference>
<dbReference type="PANTHER" id="PTHR43266:SF2">
    <property type="entry name" value="MAJOR FACILITATOR SUPERFAMILY (MFS) PROFILE DOMAIN-CONTAINING PROTEIN"/>
    <property type="match status" value="1"/>
</dbReference>
<feature type="transmembrane region" description="Helical" evidence="16">
    <location>
        <begin position="282"/>
        <end position="302"/>
    </location>
</feature>
<evidence type="ECO:0000256" key="4">
    <source>
        <dbReference type="ARBA" id="ARBA00022448"/>
    </source>
</evidence>
<name>A0A6J7V4G5_9ZZZZ</name>
<organism evidence="26">
    <name type="scientific">freshwater metagenome</name>
    <dbReference type="NCBI Taxonomy" id="449393"/>
    <lineage>
        <taxon>unclassified sequences</taxon>
        <taxon>metagenomes</taxon>
        <taxon>ecological metagenomes</taxon>
    </lineage>
</organism>
<keyword evidence="10" id="KW-0418">Kinase</keyword>
<evidence type="ECO:0000256" key="14">
    <source>
        <dbReference type="ARBA" id="ARBA00048743"/>
    </source>
</evidence>
<dbReference type="EMBL" id="CAESAE010000003">
    <property type="protein sequence ID" value="CAB4335950.1"/>
    <property type="molecule type" value="Genomic_DNA"/>
</dbReference>
<dbReference type="CDD" id="cd01672">
    <property type="entry name" value="TMPK"/>
    <property type="match status" value="1"/>
</dbReference>
<dbReference type="InterPro" id="IPR039430">
    <property type="entry name" value="Thymidylate_kin-like_dom"/>
</dbReference>
<keyword evidence="13 16" id="KW-0472">Membrane</keyword>
<feature type="transmembrane region" description="Helical" evidence="16">
    <location>
        <begin position="314"/>
        <end position="332"/>
    </location>
</feature>
<feature type="transmembrane region" description="Helical" evidence="16">
    <location>
        <begin position="410"/>
        <end position="432"/>
    </location>
</feature>
<evidence type="ECO:0000256" key="7">
    <source>
        <dbReference type="ARBA" id="ARBA00022692"/>
    </source>
</evidence>
<keyword evidence="8" id="KW-0545">Nucleotide biosynthesis</keyword>
<evidence type="ECO:0000256" key="10">
    <source>
        <dbReference type="ARBA" id="ARBA00022777"/>
    </source>
</evidence>
<dbReference type="InterPro" id="IPR027417">
    <property type="entry name" value="P-loop_NTPase"/>
</dbReference>
<feature type="domain" description="Thymidylate kinase-like" evidence="17">
    <location>
        <begin position="472"/>
        <end position="658"/>
    </location>
</feature>
<keyword evidence="4" id="KW-0813">Transport</keyword>
<dbReference type="GO" id="GO:0005886">
    <property type="term" value="C:plasma membrane"/>
    <property type="evidence" value="ECO:0007669"/>
    <property type="project" value="UniProtKB-SubCell"/>
</dbReference>
<feature type="transmembrane region" description="Helical" evidence="16">
    <location>
        <begin position="379"/>
        <end position="398"/>
    </location>
</feature>
<dbReference type="SUPFAM" id="SSF52540">
    <property type="entry name" value="P-loop containing nucleoside triphosphate hydrolases"/>
    <property type="match status" value="1"/>
</dbReference>
<evidence type="ECO:0000313" key="24">
    <source>
        <dbReference type="EMBL" id="CAB4933752.1"/>
    </source>
</evidence>
<dbReference type="SUPFAM" id="SSF103473">
    <property type="entry name" value="MFS general substrate transporter"/>
    <property type="match status" value="1"/>
</dbReference>
<evidence type="ECO:0000256" key="9">
    <source>
        <dbReference type="ARBA" id="ARBA00022741"/>
    </source>
</evidence>
<gene>
    <name evidence="19" type="ORF">UFOPK2510_00845</name>
    <name evidence="20" type="ORF">UFOPK2718_00197</name>
    <name evidence="21" type="ORF">UFOPK2936_00707</name>
    <name evidence="22" type="ORF">UFOPK3174_00585</name>
    <name evidence="23" type="ORF">UFOPK3328_00038</name>
    <name evidence="24" type="ORF">UFOPK3779_00038</name>
    <name evidence="25" type="ORF">UFOPK3913_00064</name>
    <name evidence="18" type="ORF">UFOPK4107_00601</name>
    <name evidence="26" type="ORF">UFOPK4403_00789</name>
</gene>
<dbReference type="EMBL" id="CAFBLD010000001">
    <property type="protein sequence ID" value="CAB4855214.1"/>
    <property type="molecule type" value="Genomic_DNA"/>
</dbReference>
<dbReference type="InterPro" id="IPR018094">
    <property type="entry name" value="Thymidylate_kinase"/>
</dbReference>
<dbReference type="EMBL" id="CAFBNH010000001">
    <property type="protein sequence ID" value="CAB4933752.1"/>
    <property type="molecule type" value="Genomic_DNA"/>
</dbReference>
<dbReference type="CDD" id="cd06173">
    <property type="entry name" value="MFS_MefA_like"/>
    <property type="match status" value="1"/>
</dbReference>
<feature type="transmembrane region" description="Helical" evidence="16">
    <location>
        <begin position="63"/>
        <end position="83"/>
    </location>
</feature>
<evidence type="ECO:0000313" key="18">
    <source>
        <dbReference type="EMBL" id="CAB4335950.1"/>
    </source>
</evidence>
<evidence type="ECO:0000313" key="23">
    <source>
        <dbReference type="EMBL" id="CAB4855214.1"/>
    </source>
</evidence>
<evidence type="ECO:0000313" key="19">
    <source>
        <dbReference type="EMBL" id="CAB4693374.1"/>
    </source>
</evidence>
<keyword evidence="11" id="KW-0067">ATP-binding</keyword>
<evidence type="ECO:0000256" key="2">
    <source>
        <dbReference type="ARBA" id="ARBA00009776"/>
    </source>
</evidence>
<evidence type="ECO:0000259" key="17">
    <source>
        <dbReference type="Pfam" id="PF02223"/>
    </source>
</evidence>
<dbReference type="AlphaFoldDB" id="A0A6J7V4G5"/>
<feature type="compositionally biased region" description="Polar residues" evidence="15">
    <location>
        <begin position="757"/>
        <end position="767"/>
    </location>
</feature>
<comment type="catalytic activity">
    <reaction evidence="14">
        <text>dTMP + ATP = dTDP + ADP</text>
        <dbReference type="Rhea" id="RHEA:13517"/>
        <dbReference type="ChEBI" id="CHEBI:30616"/>
        <dbReference type="ChEBI" id="CHEBI:58369"/>
        <dbReference type="ChEBI" id="CHEBI:63528"/>
        <dbReference type="ChEBI" id="CHEBI:456216"/>
        <dbReference type="EC" id="2.7.4.9"/>
    </reaction>
</comment>
<evidence type="ECO:0000256" key="11">
    <source>
        <dbReference type="ARBA" id="ARBA00022840"/>
    </source>
</evidence>
<keyword evidence="6" id="KW-0808">Transferase</keyword>
<evidence type="ECO:0000256" key="6">
    <source>
        <dbReference type="ARBA" id="ARBA00022679"/>
    </source>
</evidence>
<keyword evidence="5" id="KW-1003">Cell membrane</keyword>
<evidence type="ECO:0000313" key="25">
    <source>
        <dbReference type="EMBL" id="CAB4968165.1"/>
    </source>
</evidence>